<reference evidence="5" key="1">
    <citation type="submission" date="2023-07" db="EMBL/GenBank/DDBJ databases">
        <title>Chromosome-level genome assembly of Artemia franciscana.</title>
        <authorList>
            <person name="Jo E."/>
        </authorList>
    </citation>
    <scope>NUCLEOTIDE SEQUENCE</scope>
    <source>
        <tissue evidence="5">Whole body</tissue>
    </source>
</reference>
<feature type="compositionally biased region" description="Polar residues" evidence="3">
    <location>
        <begin position="1540"/>
        <end position="1557"/>
    </location>
</feature>
<dbReference type="GO" id="GO:0005615">
    <property type="term" value="C:extracellular space"/>
    <property type="evidence" value="ECO:0007669"/>
    <property type="project" value="TreeGrafter"/>
</dbReference>
<gene>
    <name evidence="5" type="ORF">QYM36_009975</name>
</gene>
<feature type="compositionally biased region" description="Basic and acidic residues" evidence="3">
    <location>
        <begin position="2056"/>
        <end position="2065"/>
    </location>
</feature>
<feature type="region of interest" description="Disordered" evidence="3">
    <location>
        <begin position="145"/>
        <end position="182"/>
    </location>
</feature>
<dbReference type="EMBL" id="JAVRJZ010000012">
    <property type="protein sequence ID" value="KAK2715171.1"/>
    <property type="molecule type" value="Genomic_DNA"/>
</dbReference>
<feature type="compositionally biased region" description="Polar residues" evidence="3">
    <location>
        <begin position="1817"/>
        <end position="1838"/>
    </location>
</feature>
<feature type="compositionally biased region" description="Basic and acidic residues" evidence="3">
    <location>
        <begin position="713"/>
        <end position="724"/>
    </location>
</feature>
<evidence type="ECO:0008006" key="7">
    <source>
        <dbReference type="Google" id="ProtNLM"/>
    </source>
</evidence>
<dbReference type="InterPro" id="IPR000618">
    <property type="entry name" value="Insect_cuticle"/>
</dbReference>
<feature type="region of interest" description="Disordered" evidence="3">
    <location>
        <begin position="797"/>
        <end position="818"/>
    </location>
</feature>
<evidence type="ECO:0000256" key="3">
    <source>
        <dbReference type="SAM" id="MobiDB-lite"/>
    </source>
</evidence>
<feature type="region of interest" description="Disordered" evidence="3">
    <location>
        <begin position="1312"/>
        <end position="1343"/>
    </location>
</feature>
<dbReference type="Proteomes" id="UP001187531">
    <property type="component" value="Unassembled WGS sequence"/>
</dbReference>
<evidence type="ECO:0000313" key="6">
    <source>
        <dbReference type="Proteomes" id="UP001187531"/>
    </source>
</evidence>
<sequence>MIVLKQALTFFALFIILQVDSKAIEDLHAEESQSIDLKLDSNKQQATYEFGYNVDDPRELSSHAHHETSEDGKTKGEYQVTLPDGRIQVVNYIADDLGYRANITYIDPVTGHIEVINHGERAENNRPPLRELEEQIKIVAKNKRRKPKYSFHNPEGITETDLEGKLPEKEAKYRDKEDERKEQYKNSFLDQDHYERGEKKYRNINYEVISLNSKRPVHSRPQRIPVRFKHPGHQNSPEDFEGFETDLPSAEKRPHIIPQSEVNADPENASDYKINNFESQFEREKYQSEDIDDIIAELKQKAENEDLTLDEHPLQAGSFHHVIDLSSTPFERGKYSASINGDTKSEVTTEPSDLFATPIFYPEYNYEPHYFDNSKNRFKEEQTLTRETPLAVPNLGYSKANEPKLESISSISVLDKTPEFKPSSLISQYVDYGNRPLKIYSSNTKTRPMKFKPSFQLAPRPEKPVVENVHHQISHVEELKPNERVYTTQAPPTFAILEKKPASRLPVQLDKIHKPTEKTVYFNYFNPNDLLTTKTPLTKEEEKNENLSKFYEPLFRDQIPLYESSYKLQTNNTKAVLEHVERDNVYLYDGEKNTNTFDKPNQKLPTHKNNFGESLQLSETINIKDNSKTNNANIVRFTTKTPTFNYVNDYFISTATQNPPTFSNPTVSWKTYIKESAGVIGANDPFSLNSGQPNYPLKGENNRSPIANVENKPSPKDELSHHDSAYISHPDYSNAKYNDSETEKLYSMEPQDIQYYNLKAGTKSVITNSFKPSIRIVPNEESQYLQSYKIDHESGYKGSVQLNEPNTHTSDSKSFEPSFKQSTVAGLKQTIIKPQLSPSVSHLDNESENKSELKSYASPYNPYYKEPGNSVLRTKGSSTQAQNIKVDNTDDTNAFHYIKRPTVWNANRVETANAELYRTKDTFQLQKNQDKEINEMVIKIVEPPRDIPSNYNSPTSLSAAKTVIRPSVVLDDIHQTRKEQLLNYDTKKNDFQQGHSFDPSRPAFKTESNHNIFPLAGSPIPERELSKDPNEYHKVLFEASVKEHSLSHSFSSHDESTWEHVGHMHGDSKKHSASLYNPFYKANDYADNIESLNSNIPHNIFPEAGRPNSQAEPIKNPNETPQVHYKYFSQEGLSTYSVSSQDGIGHIKGNNKNHEYSPITDHESKNQEYNPFYKAYDYIGNKEGFNSSGDFNKSPQTGKLESANTPVRNPAEFHHVHQEYLSKEHSFPHAVSSHAGIGHLYTNSKNYGSSLNNPFYKAYNYADTKGSNSSSHNIFSQAGSPVSENVPGKNPSGFHKVQSEQFNKEHSLLHPISLQDGTGNSPSKGHTDNQNYRGSPHNPFFKANDKDYPVQNYRETPLVPFNKFHQDTTNTFSPYNPNYKRVPGALDQPQKLYIDDQSTFSYIPSINSGENKYTSMHDTNISNGQREGKHSLKTANLGHSFNESVARPGQSLYDNTLVTMQNGELLQTNLELGVNTHSEIVGSLHNPPQTAANLDRYSFGDYNKTNQNPFANIKTTWVPSYVPQQSSNNNSTVRERNQSHENMVSSSNDTDLSSKASLTSTANLNQSDYFQIHNNTYQYQGYPPYPLYPHLFNNFNPYNALSPYNPYYRGYFQNLPGPYPLNLHQSPLGPELVGSYNTPTTQSTLKYQIENNTYQPYSVGASLPVETSKPASELEFPTPEPSSSGLIHPKYPPDKNTELFVNTPSTSLTNQNYGHSSTLSSRFKTGLKEVDSEVKFSKDSFGKEGIESSKSDWVNVNLEEFNISQSAFLPISQLPISAGIYLLLPNVNSGSPYNPFYSKKEEKNSETKNKNVEDSPHNTYYRNNRSNDTQQLSSSTAEQLVGAGTKFSTLSESIEISQDESHRHSNSSQLKLDTKGDLIHYYSPPKLSGFERVTSTSFPITKRPSTAYFRQDYATEVVPYTSEATLISSRLPHIHNTNSGQKNNLNIGELPVGKSIPKGNEEQLVTNIDKERIDKYLEQYLMRILENIDKDSESAELPVFQKDQHDNASPLGSKDTQIDTKLEEDIKSDANYKNDNHLQLKNGEKDKVNSPNIDVNHYDSRDSERDQFKEYTVSLLPNKGLPFVVSNIPSESSYSPQPVKILNTYNGEQASPSLENNLKGTNHPLYSSLRPSVLSRGSSGQQIADKEEERGYQNFANTQVIEQNNNIESKQSLSLGFKNPWQPIKYSVSSSVESVTANPLVSISRTRSTPRPARNLDALLESLDPHARLKLKQKILDYKRRKSLLSSPVENETLEKSDIKNRRV</sequence>
<organism evidence="5 6">
    <name type="scientific">Artemia franciscana</name>
    <name type="common">Brine shrimp</name>
    <name type="synonym">Artemia sanfranciscana</name>
    <dbReference type="NCBI Taxonomy" id="6661"/>
    <lineage>
        <taxon>Eukaryota</taxon>
        <taxon>Metazoa</taxon>
        <taxon>Ecdysozoa</taxon>
        <taxon>Arthropoda</taxon>
        <taxon>Crustacea</taxon>
        <taxon>Branchiopoda</taxon>
        <taxon>Anostraca</taxon>
        <taxon>Artemiidae</taxon>
        <taxon>Artemia</taxon>
    </lineage>
</organism>
<dbReference type="GO" id="GO:0042302">
    <property type="term" value="F:structural constituent of cuticle"/>
    <property type="evidence" value="ECO:0007669"/>
    <property type="project" value="UniProtKB-UniRule"/>
</dbReference>
<feature type="compositionally biased region" description="Polar residues" evidence="3">
    <location>
        <begin position="1521"/>
        <end position="1532"/>
    </location>
</feature>
<feature type="compositionally biased region" description="Basic and acidic residues" evidence="3">
    <location>
        <begin position="162"/>
        <end position="182"/>
    </location>
</feature>
<dbReference type="InterPro" id="IPR031311">
    <property type="entry name" value="CHIT_BIND_RR_consensus"/>
</dbReference>
<accession>A0AA88HZC6</accession>
<feature type="signal peptide" evidence="4">
    <location>
        <begin position="1"/>
        <end position="23"/>
    </location>
</feature>
<feature type="region of interest" description="Disordered" evidence="3">
    <location>
        <begin position="1795"/>
        <end position="1838"/>
    </location>
</feature>
<dbReference type="Pfam" id="PF00379">
    <property type="entry name" value="Chitin_bind_4"/>
    <property type="match status" value="1"/>
</dbReference>
<feature type="compositionally biased region" description="Polar residues" evidence="3">
    <location>
        <begin position="871"/>
        <end position="884"/>
    </location>
</feature>
<name>A0AA88HZC6_ARTSF</name>
<feature type="region of interest" description="Disordered" evidence="3">
    <location>
        <begin position="990"/>
        <end position="1025"/>
    </location>
</feature>
<feature type="compositionally biased region" description="Basic and acidic residues" evidence="3">
    <location>
        <begin position="1798"/>
        <end position="1816"/>
    </location>
</feature>
<keyword evidence="4" id="KW-0732">Signal</keyword>
<keyword evidence="6" id="KW-1185">Reference proteome</keyword>
<feature type="region of interest" description="Disordered" evidence="3">
    <location>
        <begin position="1521"/>
        <end position="1557"/>
    </location>
</feature>
<dbReference type="PANTHER" id="PTHR12236">
    <property type="entry name" value="STRUCTURAL CONTITUENT OF CUTICLE"/>
    <property type="match status" value="1"/>
</dbReference>
<feature type="region of interest" description="Disordered" evidence="3">
    <location>
        <begin position="684"/>
        <end position="734"/>
    </location>
</feature>
<protein>
    <recommendedName>
        <fullName evidence="7">Cuticle protein</fullName>
    </recommendedName>
</protein>
<comment type="caution">
    <text evidence="5">The sequence shown here is derived from an EMBL/GenBank/DDBJ whole genome shotgun (WGS) entry which is preliminary data.</text>
</comment>
<feature type="chain" id="PRO_5041670328" description="Cuticle protein" evidence="4">
    <location>
        <begin position="24"/>
        <end position="2264"/>
    </location>
</feature>
<keyword evidence="1 2" id="KW-0193">Cuticle</keyword>
<dbReference type="InterPro" id="IPR051217">
    <property type="entry name" value="Insect_Cuticle_Struc_Prot"/>
</dbReference>
<evidence type="ECO:0000256" key="1">
    <source>
        <dbReference type="ARBA" id="ARBA00022460"/>
    </source>
</evidence>
<feature type="compositionally biased region" description="Basic and acidic residues" evidence="3">
    <location>
        <begin position="2025"/>
        <end position="2048"/>
    </location>
</feature>
<proteinExistence type="predicted"/>
<evidence type="ECO:0000313" key="5">
    <source>
        <dbReference type="EMBL" id="KAK2715171.1"/>
    </source>
</evidence>
<feature type="region of interest" description="Disordered" evidence="3">
    <location>
        <begin position="2025"/>
        <end position="2065"/>
    </location>
</feature>
<dbReference type="PANTHER" id="PTHR12236:SF79">
    <property type="entry name" value="CUTICULAR PROTEIN 50CB-RELATED"/>
    <property type="match status" value="1"/>
</dbReference>
<feature type="compositionally biased region" description="Basic and acidic residues" evidence="3">
    <location>
        <begin position="843"/>
        <end position="853"/>
    </location>
</feature>
<feature type="region of interest" description="Disordered" evidence="3">
    <location>
        <begin position="1668"/>
        <end position="1687"/>
    </location>
</feature>
<feature type="region of interest" description="Disordered" evidence="3">
    <location>
        <begin position="55"/>
        <end position="76"/>
    </location>
</feature>
<dbReference type="GO" id="GO:0031012">
    <property type="term" value="C:extracellular matrix"/>
    <property type="evidence" value="ECO:0007669"/>
    <property type="project" value="TreeGrafter"/>
</dbReference>
<evidence type="ECO:0000256" key="4">
    <source>
        <dbReference type="SAM" id="SignalP"/>
    </source>
</evidence>
<feature type="compositionally biased region" description="Polar residues" evidence="3">
    <location>
        <begin position="800"/>
        <end position="809"/>
    </location>
</feature>
<evidence type="ECO:0000256" key="2">
    <source>
        <dbReference type="PROSITE-ProRule" id="PRU00497"/>
    </source>
</evidence>
<feature type="compositionally biased region" description="Polar residues" evidence="3">
    <location>
        <begin position="1315"/>
        <end position="1333"/>
    </location>
</feature>
<dbReference type="PROSITE" id="PS00233">
    <property type="entry name" value="CHIT_BIND_RR_1"/>
    <property type="match status" value="1"/>
</dbReference>
<feature type="region of interest" description="Disordered" evidence="3">
    <location>
        <begin position="835"/>
        <end position="884"/>
    </location>
</feature>
<dbReference type="PROSITE" id="PS51155">
    <property type="entry name" value="CHIT_BIND_RR_2"/>
    <property type="match status" value="1"/>
</dbReference>